<reference evidence="4" key="1">
    <citation type="journal article" date="2020" name="Phytopathology">
        <title>Genome sequence of the chestnut blight fungus Cryphonectria parasitica EP155: A fundamental resource for an archetypical invasive plant pathogen.</title>
        <authorList>
            <person name="Crouch J.A."/>
            <person name="Dawe A."/>
            <person name="Aerts A."/>
            <person name="Barry K."/>
            <person name="Churchill A.C.L."/>
            <person name="Grimwood J."/>
            <person name="Hillman B."/>
            <person name="Milgroom M.G."/>
            <person name="Pangilinan J."/>
            <person name="Smith M."/>
            <person name="Salamov A."/>
            <person name="Schmutz J."/>
            <person name="Yadav J."/>
            <person name="Grigoriev I.V."/>
            <person name="Nuss D."/>
        </authorList>
    </citation>
    <scope>NUCLEOTIDE SEQUENCE</scope>
    <source>
        <strain evidence="4">EP155</strain>
    </source>
</reference>
<dbReference type="PANTHER" id="PTHR24320">
    <property type="entry name" value="RETINOL DEHYDROGENASE"/>
    <property type="match status" value="1"/>
</dbReference>
<comment type="caution">
    <text evidence="4">The sequence shown here is derived from an EMBL/GenBank/DDBJ whole genome shotgun (WGS) entry which is preliminary data.</text>
</comment>
<dbReference type="Pfam" id="PF00106">
    <property type="entry name" value="adh_short"/>
    <property type="match status" value="1"/>
</dbReference>
<dbReference type="GO" id="GO:0016491">
    <property type="term" value="F:oxidoreductase activity"/>
    <property type="evidence" value="ECO:0007669"/>
    <property type="project" value="UniProtKB-KW"/>
</dbReference>
<dbReference type="RefSeq" id="XP_040777776.1">
    <property type="nucleotide sequence ID" value="XM_040921285.1"/>
</dbReference>
<dbReference type="GeneID" id="63838414"/>
<dbReference type="Gene3D" id="3.40.50.720">
    <property type="entry name" value="NAD(P)-binding Rossmann-like Domain"/>
    <property type="match status" value="1"/>
</dbReference>
<evidence type="ECO:0000313" key="4">
    <source>
        <dbReference type="EMBL" id="KAF3766815.1"/>
    </source>
</evidence>
<comment type="similarity">
    <text evidence="1">Belongs to the short-chain dehydrogenases/reductases (SDR) family.</text>
</comment>
<dbReference type="SUPFAM" id="SSF51735">
    <property type="entry name" value="NAD(P)-binding Rossmann-fold domains"/>
    <property type="match status" value="1"/>
</dbReference>
<dbReference type="InterPro" id="IPR036291">
    <property type="entry name" value="NAD(P)-bd_dom_sf"/>
</dbReference>
<sequence length="324" mass="35575">MATSTLDSSRQPALSLTEATLPPQSGRVFIVTGGSNGLGYELSRILYGAGGKVYILTRSKERAESAIARIKAHYRDEKEGVQDAGRQRGSLAFIHLDLMDFGSVKKAALEFLEREKGPEGRLDILSFNNAGTGGRKNAPAGQQGHEYHFTTNTMGPFLLTRLLTPVLSSTARRSPPGSVRPPPDGVRKEFLQAPNPSVISAKDAMDYKELYSQSKAACWFIASEFARRYAETTGYTPNLLYFCVRPVLRNPSPVGAHTYLWMGFSDSVTLADAAEGRYATCDGRWHPGQREDLVLAQRKVDEGGSGRASEVFDWCEEKVAEFLN</sequence>
<evidence type="ECO:0000313" key="5">
    <source>
        <dbReference type="Proteomes" id="UP000803844"/>
    </source>
</evidence>
<dbReference type="OrthoDB" id="191139at2759"/>
<dbReference type="Proteomes" id="UP000803844">
    <property type="component" value="Unassembled WGS sequence"/>
</dbReference>
<evidence type="ECO:0000256" key="3">
    <source>
        <dbReference type="ARBA" id="ARBA00023002"/>
    </source>
</evidence>
<evidence type="ECO:0000256" key="1">
    <source>
        <dbReference type="ARBA" id="ARBA00006484"/>
    </source>
</evidence>
<protein>
    <submittedName>
        <fullName evidence="4">NAD(P)-binding protein</fullName>
    </submittedName>
</protein>
<dbReference type="InterPro" id="IPR002347">
    <property type="entry name" value="SDR_fam"/>
</dbReference>
<dbReference type="AlphaFoldDB" id="A0A9P4Y663"/>
<gene>
    <name evidence="4" type="ORF">M406DRAFT_337743</name>
</gene>
<organism evidence="4 5">
    <name type="scientific">Cryphonectria parasitica (strain ATCC 38755 / EP155)</name>
    <dbReference type="NCBI Taxonomy" id="660469"/>
    <lineage>
        <taxon>Eukaryota</taxon>
        <taxon>Fungi</taxon>
        <taxon>Dikarya</taxon>
        <taxon>Ascomycota</taxon>
        <taxon>Pezizomycotina</taxon>
        <taxon>Sordariomycetes</taxon>
        <taxon>Sordariomycetidae</taxon>
        <taxon>Diaporthales</taxon>
        <taxon>Cryphonectriaceae</taxon>
        <taxon>Cryphonectria-Endothia species complex</taxon>
        <taxon>Cryphonectria</taxon>
    </lineage>
</organism>
<keyword evidence="2" id="KW-0521">NADP</keyword>
<evidence type="ECO:0000256" key="2">
    <source>
        <dbReference type="ARBA" id="ARBA00022857"/>
    </source>
</evidence>
<keyword evidence="3" id="KW-0560">Oxidoreductase</keyword>
<accession>A0A9P4Y663</accession>
<dbReference type="EMBL" id="MU032346">
    <property type="protein sequence ID" value="KAF3766815.1"/>
    <property type="molecule type" value="Genomic_DNA"/>
</dbReference>
<dbReference type="PANTHER" id="PTHR24320:SF236">
    <property type="entry name" value="SHORT-CHAIN DEHYDROGENASE-RELATED"/>
    <property type="match status" value="1"/>
</dbReference>
<name>A0A9P4Y663_CRYP1</name>
<keyword evidence="5" id="KW-1185">Reference proteome</keyword>
<proteinExistence type="inferred from homology"/>